<sequence>MSQHPLHIPEIISLVGDFLSLEDTLQCIRVSKSFHEILIKFIWSRITVTDDENTSYPTGEALQNNKIHLEELELYHFPEEYVSLQGCARLHTIKFVTSMPVYEDPVAVTNLSAFIKAHNSTITKFTCYGPIPQRTWKALLKCPNLNHLVIDGTGIMKEIVDDFFQMCKRLEYLELSKTKICQLPTGFLSDPTDNYVFAKMSTLRLLDVTIQDPSGSHSLPLCPSMLIKKCPNLRSLAFQKYQRYKAFCGEALFQQPWTLSGLSDLSFLEMDVKDEDMASLLRQITELKQLVLSNKRHSSSPEPCSFGWLSMQELLADRHMIQETRFGRLCEMIETITFDVRGFKTDGILLAILCNCPCLKQLIGPKITVTEIVNGAEWVCTKLADLTIYIQADVDYETIEGLEKQRAVFKQLGKLTRLRSLDLAMKTAWHPAMRTLNLRLKAGLDELSSLKRLEGLKFHAEIGQQMQPEDATWMMDNWPNIKQLRGNVNANQDIYDSIANILQPRASVSNY</sequence>
<dbReference type="Gene3D" id="3.80.10.10">
    <property type="entry name" value="Ribonuclease Inhibitor"/>
    <property type="match status" value="2"/>
</dbReference>
<name>A0A1Y2GXK2_9FUNG</name>
<accession>A0A1Y2GXK2</accession>
<protein>
    <recommendedName>
        <fullName evidence="3">F-box domain-containing protein</fullName>
    </recommendedName>
</protein>
<evidence type="ECO:0000313" key="2">
    <source>
        <dbReference type="Proteomes" id="UP000193648"/>
    </source>
</evidence>
<dbReference type="SUPFAM" id="SSF52047">
    <property type="entry name" value="RNI-like"/>
    <property type="match status" value="1"/>
</dbReference>
<gene>
    <name evidence="1" type="ORF">BCR41DRAFT_348480</name>
</gene>
<dbReference type="Proteomes" id="UP000193648">
    <property type="component" value="Unassembled WGS sequence"/>
</dbReference>
<dbReference type="InParanoid" id="A0A1Y2GXK2"/>
<dbReference type="AlphaFoldDB" id="A0A1Y2GXK2"/>
<reference evidence="1 2" key="1">
    <citation type="submission" date="2016-07" db="EMBL/GenBank/DDBJ databases">
        <title>Pervasive Adenine N6-methylation of Active Genes in Fungi.</title>
        <authorList>
            <consortium name="DOE Joint Genome Institute"/>
            <person name="Mondo S.J."/>
            <person name="Dannebaum R.O."/>
            <person name="Kuo R.C."/>
            <person name="Labutti K."/>
            <person name="Haridas S."/>
            <person name="Kuo A."/>
            <person name="Salamov A."/>
            <person name="Ahrendt S.R."/>
            <person name="Lipzen A."/>
            <person name="Sullivan W."/>
            <person name="Andreopoulos W.B."/>
            <person name="Clum A."/>
            <person name="Lindquist E."/>
            <person name="Daum C."/>
            <person name="Ramamoorthy G.K."/>
            <person name="Gryganskyi A."/>
            <person name="Culley D."/>
            <person name="Magnuson J.K."/>
            <person name="James T.Y."/>
            <person name="O'Malley M.A."/>
            <person name="Stajich J.E."/>
            <person name="Spatafora J.W."/>
            <person name="Visel A."/>
            <person name="Grigoriev I.V."/>
        </authorList>
    </citation>
    <scope>NUCLEOTIDE SEQUENCE [LARGE SCALE GENOMIC DNA]</scope>
    <source>
        <strain evidence="1 2">NRRL 3116</strain>
    </source>
</reference>
<proteinExistence type="predicted"/>
<dbReference type="OrthoDB" id="2446741at2759"/>
<dbReference type="RefSeq" id="XP_021884309.1">
    <property type="nucleotide sequence ID" value="XM_022023310.1"/>
</dbReference>
<evidence type="ECO:0008006" key="3">
    <source>
        <dbReference type="Google" id="ProtNLM"/>
    </source>
</evidence>
<dbReference type="EMBL" id="MCFF01000007">
    <property type="protein sequence ID" value="ORZ26544.1"/>
    <property type="molecule type" value="Genomic_DNA"/>
</dbReference>
<organism evidence="1 2">
    <name type="scientific">Lobosporangium transversale</name>
    <dbReference type="NCBI Taxonomy" id="64571"/>
    <lineage>
        <taxon>Eukaryota</taxon>
        <taxon>Fungi</taxon>
        <taxon>Fungi incertae sedis</taxon>
        <taxon>Mucoromycota</taxon>
        <taxon>Mortierellomycotina</taxon>
        <taxon>Mortierellomycetes</taxon>
        <taxon>Mortierellales</taxon>
        <taxon>Mortierellaceae</taxon>
        <taxon>Lobosporangium</taxon>
    </lineage>
</organism>
<dbReference type="InterPro" id="IPR032675">
    <property type="entry name" value="LRR_dom_sf"/>
</dbReference>
<dbReference type="GeneID" id="33565154"/>
<evidence type="ECO:0000313" key="1">
    <source>
        <dbReference type="EMBL" id="ORZ26544.1"/>
    </source>
</evidence>
<comment type="caution">
    <text evidence="1">The sequence shown here is derived from an EMBL/GenBank/DDBJ whole genome shotgun (WGS) entry which is preliminary data.</text>
</comment>
<keyword evidence="2" id="KW-1185">Reference proteome</keyword>